<proteinExistence type="predicted"/>
<sequence length="147" mass="15907">MFLLLFALAIVRSQQQRVRARLAQLPTQPATCTYNPEQVLHPTDVDLEDDKNRTLLSHAAGEGHEAVVQMLLLSTSKPEVNKKDKAGRAPLSHAAGAWDKAVVLALLATGQVDVNAQDKSGRTPLDHAVSVGNTTTMHLLRESGAQR</sequence>
<reference evidence="5" key="2">
    <citation type="submission" date="2023-05" db="EMBL/GenBank/DDBJ databases">
        <authorList>
            <consortium name="Lawrence Berkeley National Laboratory"/>
            <person name="Steindorff A."/>
            <person name="Hensen N."/>
            <person name="Bonometti L."/>
            <person name="Westerberg I."/>
            <person name="Brannstrom I.O."/>
            <person name="Guillou S."/>
            <person name="Cros-Aarteil S."/>
            <person name="Calhoun S."/>
            <person name="Haridas S."/>
            <person name="Kuo A."/>
            <person name="Mondo S."/>
            <person name="Pangilinan J."/>
            <person name="Riley R."/>
            <person name="Labutti K."/>
            <person name="Andreopoulos B."/>
            <person name="Lipzen A."/>
            <person name="Chen C."/>
            <person name="Yanf M."/>
            <person name="Daum C."/>
            <person name="Ng V."/>
            <person name="Clum A."/>
            <person name="Ohm R."/>
            <person name="Martin F."/>
            <person name="Silar P."/>
            <person name="Natvig D."/>
            <person name="Lalanne C."/>
            <person name="Gautier V."/>
            <person name="Ament-Velasquez S.L."/>
            <person name="Kruys A."/>
            <person name="Hutchinson M.I."/>
            <person name="Powell A.J."/>
            <person name="Barry K."/>
            <person name="Miller A.N."/>
            <person name="Grigoriev I.V."/>
            <person name="Debuchy R."/>
            <person name="Gladieux P."/>
            <person name="Thoren M.H."/>
            <person name="Johannesson H."/>
        </authorList>
    </citation>
    <scope>NUCLEOTIDE SEQUENCE</scope>
    <source>
        <strain evidence="5">CBS 538.74</strain>
    </source>
</reference>
<dbReference type="PROSITE" id="PS50297">
    <property type="entry name" value="ANK_REP_REGION"/>
    <property type="match status" value="1"/>
</dbReference>
<dbReference type="Gene3D" id="1.25.40.20">
    <property type="entry name" value="Ankyrin repeat-containing domain"/>
    <property type="match status" value="1"/>
</dbReference>
<feature type="signal peptide" evidence="4">
    <location>
        <begin position="1"/>
        <end position="20"/>
    </location>
</feature>
<dbReference type="AlphaFoldDB" id="A0AAN6ZYT2"/>
<feature type="chain" id="PRO_5043042130" evidence="4">
    <location>
        <begin position="21"/>
        <end position="147"/>
    </location>
</feature>
<dbReference type="SUPFAM" id="SSF48403">
    <property type="entry name" value="Ankyrin repeat"/>
    <property type="match status" value="1"/>
</dbReference>
<organism evidence="5 6">
    <name type="scientific">Chaetomidium leptoderma</name>
    <dbReference type="NCBI Taxonomy" id="669021"/>
    <lineage>
        <taxon>Eukaryota</taxon>
        <taxon>Fungi</taxon>
        <taxon>Dikarya</taxon>
        <taxon>Ascomycota</taxon>
        <taxon>Pezizomycotina</taxon>
        <taxon>Sordariomycetes</taxon>
        <taxon>Sordariomycetidae</taxon>
        <taxon>Sordariales</taxon>
        <taxon>Chaetomiaceae</taxon>
        <taxon>Chaetomidium</taxon>
    </lineage>
</organism>
<dbReference type="InterPro" id="IPR050889">
    <property type="entry name" value="Dendritic_Spine_Reg/Scaffold"/>
</dbReference>
<evidence type="ECO:0000256" key="2">
    <source>
        <dbReference type="ARBA" id="ARBA00023043"/>
    </source>
</evidence>
<dbReference type="Proteomes" id="UP001302745">
    <property type="component" value="Unassembled WGS sequence"/>
</dbReference>
<keyword evidence="1" id="KW-0677">Repeat</keyword>
<evidence type="ECO:0000256" key="1">
    <source>
        <dbReference type="ARBA" id="ARBA00022737"/>
    </source>
</evidence>
<protein>
    <submittedName>
        <fullName evidence="5">Ankyrin repeat-containing domain protein</fullName>
    </submittedName>
</protein>
<dbReference type="InterPro" id="IPR002110">
    <property type="entry name" value="Ankyrin_rpt"/>
</dbReference>
<dbReference type="InterPro" id="IPR036770">
    <property type="entry name" value="Ankyrin_rpt-contain_sf"/>
</dbReference>
<keyword evidence="6" id="KW-1185">Reference proteome</keyword>
<evidence type="ECO:0000313" key="6">
    <source>
        <dbReference type="Proteomes" id="UP001302745"/>
    </source>
</evidence>
<evidence type="ECO:0000256" key="3">
    <source>
        <dbReference type="PROSITE-ProRule" id="PRU00023"/>
    </source>
</evidence>
<feature type="repeat" description="ANK" evidence="3">
    <location>
        <begin position="120"/>
        <end position="147"/>
    </location>
</feature>
<dbReference type="PROSITE" id="PS50088">
    <property type="entry name" value="ANK_REPEAT"/>
    <property type="match status" value="1"/>
</dbReference>
<keyword evidence="4" id="KW-0732">Signal</keyword>
<gene>
    <name evidence="5" type="ORF">C8A00DRAFT_13155</name>
</gene>
<keyword evidence="2 3" id="KW-0040">ANK repeat</keyword>
<accession>A0AAN6ZYT2</accession>
<comment type="caution">
    <text evidence="5">The sequence shown here is derived from an EMBL/GenBank/DDBJ whole genome shotgun (WGS) entry which is preliminary data.</text>
</comment>
<dbReference type="PANTHER" id="PTHR24166:SF48">
    <property type="entry name" value="PROTEIN VAPYRIN"/>
    <property type="match status" value="1"/>
</dbReference>
<dbReference type="Pfam" id="PF12796">
    <property type="entry name" value="Ank_2"/>
    <property type="match status" value="1"/>
</dbReference>
<evidence type="ECO:0000256" key="4">
    <source>
        <dbReference type="SAM" id="SignalP"/>
    </source>
</evidence>
<dbReference type="EMBL" id="MU856879">
    <property type="protein sequence ID" value="KAK4155827.1"/>
    <property type="molecule type" value="Genomic_DNA"/>
</dbReference>
<reference evidence="5" key="1">
    <citation type="journal article" date="2023" name="Mol. Phylogenet. Evol.">
        <title>Genome-scale phylogeny and comparative genomics of the fungal order Sordariales.</title>
        <authorList>
            <person name="Hensen N."/>
            <person name="Bonometti L."/>
            <person name="Westerberg I."/>
            <person name="Brannstrom I.O."/>
            <person name="Guillou S."/>
            <person name="Cros-Aarteil S."/>
            <person name="Calhoun S."/>
            <person name="Haridas S."/>
            <person name="Kuo A."/>
            <person name="Mondo S."/>
            <person name="Pangilinan J."/>
            <person name="Riley R."/>
            <person name="LaButti K."/>
            <person name="Andreopoulos B."/>
            <person name="Lipzen A."/>
            <person name="Chen C."/>
            <person name="Yan M."/>
            <person name="Daum C."/>
            <person name="Ng V."/>
            <person name="Clum A."/>
            <person name="Steindorff A."/>
            <person name="Ohm R.A."/>
            <person name="Martin F."/>
            <person name="Silar P."/>
            <person name="Natvig D.O."/>
            <person name="Lalanne C."/>
            <person name="Gautier V."/>
            <person name="Ament-Velasquez S.L."/>
            <person name="Kruys A."/>
            <person name="Hutchinson M.I."/>
            <person name="Powell A.J."/>
            <person name="Barry K."/>
            <person name="Miller A.N."/>
            <person name="Grigoriev I.V."/>
            <person name="Debuchy R."/>
            <person name="Gladieux P."/>
            <person name="Hiltunen Thoren M."/>
            <person name="Johannesson H."/>
        </authorList>
    </citation>
    <scope>NUCLEOTIDE SEQUENCE</scope>
    <source>
        <strain evidence="5">CBS 538.74</strain>
    </source>
</reference>
<dbReference type="PANTHER" id="PTHR24166">
    <property type="entry name" value="ROLLING PEBBLES, ISOFORM B"/>
    <property type="match status" value="1"/>
</dbReference>
<evidence type="ECO:0000313" key="5">
    <source>
        <dbReference type="EMBL" id="KAK4155827.1"/>
    </source>
</evidence>
<name>A0AAN6ZYT2_9PEZI</name>